<gene>
    <name evidence="10" type="ORF">OS129_10195</name>
</gene>
<accession>A0A9Q4C998</accession>
<dbReference type="SUPFAM" id="SSF111331">
    <property type="entry name" value="NAD kinase/diacylglycerol kinase-like"/>
    <property type="match status" value="1"/>
</dbReference>
<keyword evidence="4" id="KW-0547">Nucleotide-binding</keyword>
<evidence type="ECO:0000256" key="1">
    <source>
        <dbReference type="ARBA" id="ARBA00001946"/>
    </source>
</evidence>
<dbReference type="Proteomes" id="UP001071478">
    <property type="component" value="Unassembled WGS sequence"/>
</dbReference>
<evidence type="ECO:0000256" key="3">
    <source>
        <dbReference type="ARBA" id="ARBA00022679"/>
    </source>
</evidence>
<dbReference type="PANTHER" id="PTHR12358">
    <property type="entry name" value="SPHINGOSINE KINASE"/>
    <property type="match status" value="1"/>
</dbReference>
<comment type="similarity">
    <text evidence="2">Belongs to the diacylglycerol/lipid kinase family.</text>
</comment>
<keyword evidence="7" id="KW-0444">Lipid biosynthesis</keyword>
<proteinExistence type="inferred from homology"/>
<keyword evidence="6" id="KW-0067">ATP-binding</keyword>
<dbReference type="InterPro" id="IPR001206">
    <property type="entry name" value="Diacylglycerol_kinase_cat_dom"/>
</dbReference>
<sequence length="323" mass="34501">MTDYPMGFTDVGAVAMLTNPDSGHGRARHSTERAMAAFRDCGVDVLTFQGRTTADSRRLAREAVESGRFDAIVVCGGDGMLNLVLQETAQRSVPVGVIPAGTGNDHAREYDLPRTSPEAAAEVIAAGFAVTTDLGRITDREGNSSWFDTVMTAGFDSLVSDRANRMTWPHGSARYNLAIAAEFANLRPLAFSMELRGRTPLPGEPGVVAGSSLELRGSAVLAAFGNTRTYGGGLPVCPYANHRDGLLDVTLVDPVSRIRFASCMTKIVKGTHVELPEVHSYRVRSAKVWVYGVDAYADGERMTTLPVTVEAVPAAGRFIVPAP</sequence>
<evidence type="ECO:0000313" key="11">
    <source>
        <dbReference type="Proteomes" id="UP001071478"/>
    </source>
</evidence>
<dbReference type="InterPro" id="IPR050187">
    <property type="entry name" value="Lipid_Phosphate_FormReg"/>
</dbReference>
<evidence type="ECO:0000256" key="4">
    <source>
        <dbReference type="ARBA" id="ARBA00022741"/>
    </source>
</evidence>
<dbReference type="PANTHER" id="PTHR12358:SF106">
    <property type="entry name" value="LIPID KINASE YEGS"/>
    <property type="match status" value="1"/>
</dbReference>
<feature type="domain" description="DAGKc" evidence="9">
    <location>
        <begin position="9"/>
        <end position="141"/>
    </location>
</feature>
<dbReference type="Pfam" id="PF19279">
    <property type="entry name" value="YegS_C"/>
    <property type="match status" value="1"/>
</dbReference>
<dbReference type="GO" id="GO:0005524">
    <property type="term" value="F:ATP binding"/>
    <property type="evidence" value="ECO:0007669"/>
    <property type="project" value="UniProtKB-KW"/>
</dbReference>
<dbReference type="NCBIfam" id="NF008882">
    <property type="entry name" value="PRK11914.1"/>
    <property type="match status" value="1"/>
</dbReference>
<evidence type="ECO:0000256" key="7">
    <source>
        <dbReference type="ARBA" id="ARBA00023209"/>
    </source>
</evidence>
<evidence type="ECO:0000259" key="9">
    <source>
        <dbReference type="PROSITE" id="PS50146"/>
    </source>
</evidence>
<reference evidence="10" key="1">
    <citation type="submission" date="2022-11" db="EMBL/GenBank/DDBJ databases">
        <title>Corynebacterium sp. isolated from Penguins.</title>
        <authorList>
            <person name="Sedlar K."/>
            <person name="Svec P."/>
        </authorList>
    </citation>
    <scope>NUCLEOTIDE SEQUENCE</scope>
    <source>
        <strain evidence="10">P7374</strain>
    </source>
</reference>
<dbReference type="RefSeq" id="WP_248085894.1">
    <property type="nucleotide sequence ID" value="NZ_JALNJA010000001.1"/>
</dbReference>
<comment type="caution">
    <text evidence="10">The sequence shown here is derived from an EMBL/GenBank/DDBJ whole genome shotgun (WGS) entry which is preliminary data.</text>
</comment>
<keyword evidence="5 10" id="KW-0418">Kinase</keyword>
<dbReference type="GO" id="GO:0008654">
    <property type="term" value="P:phospholipid biosynthetic process"/>
    <property type="evidence" value="ECO:0007669"/>
    <property type="project" value="UniProtKB-KW"/>
</dbReference>
<dbReference type="GO" id="GO:0004143">
    <property type="term" value="F:ATP-dependent diacylglycerol kinase activity"/>
    <property type="evidence" value="ECO:0007669"/>
    <property type="project" value="UniProtKB-EC"/>
</dbReference>
<dbReference type="InterPro" id="IPR016064">
    <property type="entry name" value="NAD/diacylglycerol_kinase_sf"/>
</dbReference>
<keyword evidence="7" id="KW-0594">Phospholipid biosynthesis</keyword>
<comment type="cofactor">
    <cofactor evidence="1">
        <name>Mg(2+)</name>
        <dbReference type="ChEBI" id="CHEBI:18420"/>
    </cofactor>
</comment>
<protein>
    <submittedName>
        <fullName evidence="10">Diacylglycerol kinase</fullName>
        <ecNumber evidence="10">2.7.1.107</ecNumber>
    </submittedName>
</protein>
<organism evidence="10 11">
    <name type="scientific">Corynebacterium pygosceleis</name>
    <dbReference type="NCBI Taxonomy" id="2800406"/>
    <lineage>
        <taxon>Bacteria</taxon>
        <taxon>Bacillati</taxon>
        <taxon>Actinomycetota</taxon>
        <taxon>Actinomycetes</taxon>
        <taxon>Mycobacteriales</taxon>
        <taxon>Corynebacteriaceae</taxon>
        <taxon>Corynebacterium</taxon>
    </lineage>
</organism>
<dbReference type="EC" id="2.7.1.107" evidence="10"/>
<keyword evidence="3 10" id="KW-0808">Transferase</keyword>
<dbReference type="PROSITE" id="PS50146">
    <property type="entry name" value="DAGK"/>
    <property type="match status" value="1"/>
</dbReference>
<evidence type="ECO:0000256" key="2">
    <source>
        <dbReference type="ARBA" id="ARBA00005983"/>
    </source>
</evidence>
<dbReference type="InterPro" id="IPR017438">
    <property type="entry name" value="ATP-NAD_kinase_N"/>
</dbReference>
<dbReference type="InterPro" id="IPR045540">
    <property type="entry name" value="YegS/DAGK_C"/>
</dbReference>
<keyword evidence="8" id="KW-1208">Phospholipid metabolism</keyword>
<dbReference type="EMBL" id="JAPMKU010000005">
    <property type="protein sequence ID" value="MCX7469241.1"/>
    <property type="molecule type" value="Genomic_DNA"/>
</dbReference>
<evidence type="ECO:0000256" key="5">
    <source>
        <dbReference type="ARBA" id="ARBA00022777"/>
    </source>
</evidence>
<evidence type="ECO:0000256" key="8">
    <source>
        <dbReference type="ARBA" id="ARBA00023264"/>
    </source>
</evidence>
<evidence type="ECO:0000313" key="10">
    <source>
        <dbReference type="EMBL" id="MCX7469241.1"/>
    </source>
</evidence>
<dbReference type="AlphaFoldDB" id="A0A9Q4C998"/>
<name>A0A9Q4C998_9CORY</name>
<dbReference type="GO" id="GO:0005886">
    <property type="term" value="C:plasma membrane"/>
    <property type="evidence" value="ECO:0007669"/>
    <property type="project" value="TreeGrafter"/>
</dbReference>
<dbReference type="SMART" id="SM00046">
    <property type="entry name" value="DAGKc"/>
    <property type="match status" value="1"/>
</dbReference>
<dbReference type="Pfam" id="PF00781">
    <property type="entry name" value="DAGK_cat"/>
    <property type="match status" value="1"/>
</dbReference>
<evidence type="ECO:0000256" key="6">
    <source>
        <dbReference type="ARBA" id="ARBA00022840"/>
    </source>
</evidence>
<dbReference type="Gene3D" id="3.40.50.10330">
    <property type="entry name" value="Probable inorganic polyphosphate/atp-NAD kinase, domain 1"/>
    <property type="match status" value="1"/>
</dbReference>
<dbReference type="Gene3D" id="2.60.200.40">
    <property type="match status" value="1"/>
</dbReference>
<keyword evidence="7" id="KW-0443">Lipid metabolism</keyword>